<feature type="compositionally biased region" description="Polar residues" evidence="1">
    <location>
        <begin position="276"/>
        <end position="298"/>
    </location>
</feature>
<feature type="compositionally biased region" description="Polar residues" evidence="1">
    <location>
        <begin position="238"/>
        <end position="258"/>
    </location>
</feature>
<dbReference type="RefSeq" id="WP_038290781.1">
    <property type="nucleotide sequence ID" value="NZ_BAVR01000059.1"/>
</dbReference>
<dbReference type="STRING" id="1294263.JCM21531_3795"/>
<evidence type="ECO:0000313" key="3">
    <source>
        <dbReference type="EMBL" id="GAE90205.1"/>
    </source>
</evidence>
<organism evidence="3 4">
    <name type="scientific">Acetivibrio straminisolvens JCM 21531</name>
    <dbReference type="NCBI Taxonomy" id="1294263"/>
    <lineage>
        <taxon>Bacteria</taxon>
        <taxon>Bacillati</taxon>
        <taxon>Bacillota</taxon>
        <taxon>Clostridia</taxon>
        <taxon>Eubacteriales</taxon>
        <taxon>Oscillospiraceae</taxon>
        <taxon>Acetivibrio</taxon>
    </lineage>
</organism>
<keyword evidence="2" id="KW-1133">Transmembrane helix</keyword>
<proteinExistence type="predicted"/>
<evidence type="ECO:0000313" key="4">
    <source>
        <dbReference type="Proteomes" id="UP000019109"/>
    </source>
</evidence>
<dbReference type="OrthoDB" id="1738192at2"/>
<dbReference type="EMBL" id="BAVR01000059">
    <property type="protein sequence ID" value="GAE90205.1"/>
    <property type="molecule type" value="Genomic_DNA"/>
</dbReference>
<keyword evidence="4" id="KW-1185">Reference proteome</keyword>
<keyword evidence="2" id="KW-0472">Membrane</keyword>
<gene>
    <name evidence="3" type="ORF">JCM21531_3795</name>
</gene>
<accession>W4V9V1</accession>
<evidence type="ECO:0000256" key="1">
    <source>
        <dbReference type="SAM" id="MobiDB-lite"/>
    </source>
</evidence>
<dbReference type="Proteomes" id="UP000019109">
    <property type="component" value="Unassembled WGS sequence"/>
</dbReference>
<evidence type="ECO:0000256" key="2">
    <source>
        <dbReference type="SAM" id="Phobius"/>
    </source>
</evidence>
<sequence length="340" mass="37915">MEIKIFTIKDLLEVIFASINRSAGYFADAYLLKSVSIVSKWKSKKVKPQKEDINKIVEFVVKESTIVEQKTIRDKINCLVNESSLSTDIKEFILCIEDFELFLKETLTIAVSQNSSCFEAVIQEEKNEKDMENIFIAKDNVLLSEDPPDPPENASKVLYEDNDNLYSKPRSYKSSKYINKIKLTLVAASALVIIISFVLFEQLSVADNAKKPQHSPLVKSDDIDSQNGSSSNKDDTADLSQPQYGHSNIELTEGSPESVNKKQEENSEEVAATDDMNGNSSINPESEQISEVSKNNGANAEASPKHNGIYIEIGDIISGNNNIMISNPKDSVISIVYRHY</sequence>
<dbReference type="AlphaFoldDB" id="W4V9V1"/>
<protein>
    <submittedName>
        <fullName evidence="3">Uncharacterized protein</fullName>
    </submittedName>
</protein>
<keyword evidence="2" id="KW-0812">Transmembrane</keyword>
<feature type="transmembrane region" description="Helical" evidence="2">
    <location>
        <begin position="183"/>
        <end position="200"/>
    </location>
</feature>
<feature type="region of interest" description="Disordered" evidence="1">
    <location>
        <begin position="209"/>
        <end position="303"/>
    </location>
</feature>
<name>W4V9V1_9FIRM</name>
<reference evidence="3" key="1">
    <citation type="journal article" date="2014" name="Genome Announc.">
        <title>Draft Genome Sequence of Clostridium straminisolvens Strain JCM 21531T, Isolated from a Cellulose-Degrading Bacterial Community.</title>
        <authorList>
            <person name="Yuki M."/>
            <person name="Oshima K."/>
            <person name="Suda W."/>
            <person name="Sakamoto M."/>
            <person name="Kitamura K."/>
            <person name="Iida T."/>
            <person name="Hattori M."/>
            <person name="Ohkuma M."/>
        </authorList>
    </citation>
    <scope>NUCLEOTIDE SEQUENCE [LARGE SCALE GENOMIC DNA]</scope>
    <source>
        <strain evidence="3">JCM 21531</strain>
    </source>
</reference>
<comment type="caution">
    <text evidence="3">The sequence shown here is derived from an EMBL/GenBank/DDBJ whole genome shotgun (WGS) entry which is preliminary data.</text>
</comment>